<organism evidence="2">
    <name type="scientific">viral metagenome</name>
    <dbReference type="NCBI Taxonomy" id="1070528"/>
    <lineage>
        <taxon>unclassified sequences</taxon>
        <taxon>metagenomes</taxon>
        <taxon>organismal metagenomes</taxon>
    </lineage>
</organism>
<reference evidence="2" key="1">
    <citation type="journal article" date="2020" name="Nature">
        <title>Giant virus diversity and host interactions through global metagenomics.</title>
        <authorList>
            <person name="Schulz F."/>
            <person name="Roux S."/>
            <person name="Paez-Espino D."/>
            <person name="Jungbluth S."/>
            <person name="Walsh D.A."/>
            <person name="Denef V.J."/>
            <person name="McMahon K.D."/>
            <person name="Konstantinidis K.T."/>
            <person name="Eloe-Fadrosh E.A."/>
            <person name="Kyrpides N.C."/>
            <person name="Woyke T."/>
        </authorList>
    </citation>
    <scope>NUCLEOTIDE SEQUENCE</scope>
    <source>
        <strain evidence="2">GVMAG-M-3300023179-71</strain>
    </source>
</reference>
<feature type="compositionally biased region" description="Acidic residues" evidence="1">
    <location>
        <begin position="121"/>
        <end position="138"/>
    </location>
</feature>
<sequence length="158" mass="18443">MSSPLSVLIIEKFGCIKPLQIKDFKENELFKKCGFKSENNFQKETSWKINNITISVYGKKIGKSDDAINKYDFPPPIDNTLFYGNCVLVAFDNTANSFIDLKLQDWKLYYDKLFDGFEDITSDNDDDDDDDDDYEDDTNFNNNDEIFIQNQLDEDDYL</sequence>
<evidence type="ECO:0000313" key="2">
    <source>
        <dbReference type="EMBL" id="QHT75722.1"/>
    </source>
</evidence>
<proteinExistence type="predicted"/>
<name>A0A6C0H584_9ZZZZ</name>
<evidence type="ECO:0000256" key="1">
    <source>
        <dbReference type="SAM" id="MobiDB-lite"/>
    </source>
</evidence>
<dbReference type="EMBL" id="MN739881">
    <property type="protein sequence ID" value="QHT75722.1"/>
    <property type="molecule type" value="Genomic_DNA"/>
</dbReference>
<feature type="region of interest" description="Disordered" evidence="1">
    <location>
        <begin position="121"/>
        <end position="141"/>
    </location>
</feature>
<dbReference type="AlphaFoldDB" id="A0A6C0H584"/>
<protein>
    <submittedName>
        <fullName evidence="2">Uncharacterized protein</fullName>
    </submittedName>
</protein>
<accession>A0A6C0H584</accession>